<gene>
    <name evidence="1" type="ORF">QIS74_04902</name>
</gene>
<dbReference type="EMBL" id="JASAOK010000023">
    <property type="protein sequence ID" value="KAK6221173.1"/>
    <property type="molecule type" value="Genomic_DNA"/>
</dbReference>
<keyword evidence="2" id="KW-1185">Reference proteome</keyword>
<name>A0AAV9TH42_9PEZI</name>
<accession>A0AAV9TH42</accession>
<comment type="caution">
    <text evidence="1">The sequence shown here is derived from an EMBL/GenBank/DDBJ whole genome shotgun (WGS) entry which is preliminary data.</text>
</comment>
<evidence type="ECO:0000313" key="2">
    <source>
        <dbReference type="Proteomes" id="UP001327957"/>
    </source>
</evidence>
<sequence>MQGGVNEEVRVFLVGSALKDEHHLRKANHETPIADLDHLHELDTDPRLLRPFAAKRDFTCKGDYIDYFSGDFAVLDEQHFQGLD</sequence>
<protein>
    <submittedName>
        <fullName evidence="1">Uncharacterized protein</fullName>
    </submittedName>
</protein>
<dbReference type="Proteomes" id="UP001327957">
    <property type="component" value="Unassembled WGS sequence"/>
</dbReference>
<reference evidence="1 2" key="1">
    <citation type="submission" date="2023-04" db="EMBL/GenBank/DDBJ databases">
        <title>Colletotrichum tabacum stain YC1 causing leaf anthracnose on Nicotiana tabacum(L.) cv.</title>
        <authorList>
            <person name="Ji Z."/>
            <person name="Wang M."/>
            <person name="Zhang J."/>
            <person name="Wang N."/>
            <person name="Zhou Z."/>
        </authorList>
    </citation>
    <scope>NUCLEOTIDE SEQUENCE [LARGE SCALE GENOMIC DNA]</scope>
    <source>
        <strain evidence="1 2">YC1</strain>
    </source>
</reference>
<evidence type="ECO:0000313" key="1">
    <source>
        <dbReference type="EMBL" id="KAK6221173.1"/>
    </source>
</evidence>
<proteinExistence type="predicted"/>
<dbReference type="AlphaFoldDB" id="A0AAV9TH42"/>
<organism evidence="1 2">
    <name type="scientific">Colletotrichum tabaci</name>
    <dbReference type="NCBI Taxonomy" id="1209068"/>
    <lineage>
        <taxon>Eukaryota</taxon>
        <taxon>Fungi</taxon>
        <taxon>Dikarya</taxon>
        <taxon>Ascomycota</taxon>
        <taxon>Pezizomycotina</taxon>
        <taxon>Sordariomycetes</taxon>
        <taxon>Hypocreomycetidae</taxon>
        <taxon>Glomerellales</taxon>
        <taxon>Glomerellaceae</taxon>
        <taxon>Colletotrichum</taxon>
        <taxon>Colletotrichum destructivum species complex</taxon>
    </lineage>
</organism>